<name>A0A916QP71_9GAMM</name>
<comment type="caution">
    <text evidence="1">The sequence shown here is derived from an EMBL/GenBank/DDBJ whole genome shotgun (WGS) entry which is preliminary data.</text>
</comment>
<dbReference type="Gene3D" id="3.30.460.10">
    <property type="entry name" value="Beta Polymerase, domain 2"/>
    <property type="match status" value="1"/>
</dbReference>
<sequence length="177" mass="20470">MIKLSNFNSAWPDEFKHESQRIQDSLGETIANIYHIGSTSIPDIKAKPIIDILLEVSDLEPLDSQKTAMETLGYEAMGEFGIPERRYYRLNNAHGIRKFQVHAFELGSHGAMRHLAYRDYLLAHPHIAQSYSKLKERLVAQHPNDMDAYIDGKDSFIKDHERKALEWIQEIKADYED</sequence>
<gene>
    <name evidence="1" type="ORF">GCM10011403_28430</name>
</gene>
<dbReference type="RefSeq" id="WP_068810691.1">
    <property type="nucleotide sequence ID" value="NZ_BMIY01000014.1"/>
</dbReference>
<reference evidence="1" key="2">
    <citation type="submission" date="2020-09" db="EMBL/GenBank/DDBJ databases">
        <authorList>
            <person name="Sun Q."/>
            <person name="Zhou Y."/>
        </authorList>
    </citation>
    <scope>NUCLEOTIDE SEQUENCE</scope>
    <source>
        <strain evidence="1">CGMCC 1.15425</strain>
    </source>
</reference>
<dbReference type="PANTHER" id="PTHR34822:SF1">
    <property type="entry name" value="GRPB FAMILY PROTEIN"/>
    <property type="match status" value="1"/>
</dbReference>
<dbReference type="EMBL" id="BMIY01000014">
    <property type="protein sequence ID" value="GFZ83217.1"/>
    <property type="molecule type" value="Genomic_DNA"/>
</dbReference>
<dbReference type="InterPro" id="IPR007344">
    <property type="entry name" value="GrpB/CoaE"/>
</dbReference>
<reference evidence="1" key="1">
    <citation type="journal article" date="2014" name="Int. J. Syst. Evol. Microbiol.">
        <title>Complete genome sequence of Corynebacterium casei LMG S-19264T (=DSM 44701T), isolated from a smear-ripened cheese.</title>
        <authorList>
            <consortium name="US DOE Joint Genome Institute (JGI-PGF)"/>
            <person name="Walter F."/>
            <person name="Albersmeier A."/>
            <person name="Kalinowski J."/>
            <person name="Ruckert C."/>
        </authorList>
    </citation>
    <scope>NUCLEOTIDE SEQUENCE</scope>
    <source>
        <strain evidence="1">CGMCC 1.15425</strain>
    </source>
</reference>
<accession>A0A916QP71</accession>
<proteinExistence type="predicted"/>
<evidence type="ECO:0000313" key="1">
    <source>
        <dbReference type="EMBL" id="GFZ83217.1"/>
    </source>
</evidence>
<dbReference type="PANTHER" id="PTHR34822">
    <property type="entry name" value="GRPB DOMAIN PROTEIN (AFU_ORTHOLOGUE AFUA_1G01530)"/>
    <property type="match status" value="1"/>
</dbReference>
<keyword evidence="2" id="KW-1185">Reference proteome</keyword>
<dbReference type="OrthoDB" id="9799092at2"/>
<evidence type="ECO:0000313" key="2">
    <source>
        <dbReference type="Proteomes" id="UP000627715"/>
    </source>
</evidence>
<dbReference type="Pfam" id="PF04229">
    <property type="entry name" value="GrpB"/>
    <property type="match status" value="1"/>
</dbReference>
<organism evidence="1 2">
    <name type="scientific">Pseudohongiella nitratireducens</name>
    <dbReference type="NCBI Taxonomy" id="1768907"/>
    <lineage>
        <taxon>Bacteria</taxon>
        <taxon>Pseudomonadati</taxon>
        <taxon>Pseudomonadota</taxon>
        <taxon>Gammaproteobacteria</taxon>
        <taxon>Pseudomonadales</taxon>
        <taxon>Pseudohongiellaceae</taxon>
        <taxon>Pseudohongiella</taxon>
    </lineage>
</organism>
<protein>
    <recommendedName>
        <fullName evidence="3">Glutamate-rich protein grpB</fullName>
    </recommendedName>
</protein>
<dbReference type="Proteomes" id="UP000627715">
    <property type="component" value="Unassembled WGS sequence"/>
</dbReference>
<evidence type="ECO:0008006" key="3">
    <source>
        <dbReference type="Google" id="ProtNLM"/>
    </source>
</evidence>
<dbReference type="AlphaFoldDB" id="A0A916QP71"/>
<dbReference type="SUPFAM" id="SSF81301">
    <property type="entry name" value="Nucleotidyltransferase"/>
    <property type="match status" value="1"/>
</dbReference>
<dbReference type="InterPro" id="IPR043519">
    <property type="entry name" value="NT_sf"/>
</dbReference>